<feature type="region of interest" description="Disordered" evidence="1">
    <location>
        <begin position="179"/>
        <end position="201"/>
    </location>
</feature>
<dbReference type="RefSeq" id="WP_193180086.1">
    <property type="nucleotide sequence ID" value="NZ_JACVXA010000009.1"/>
</dbReference>
<evidence type="ECO:0000256" key="1">
    <source>
        <dbReference type="SAM" id="MobiDB-lite"/>
    </source>
</evidence>
<dbReference type="Pfam" id="PF21722">
    <property type="entry name" value="Gly_rich_2"/>
    <property type="match status" value="1"/>
</dbReference>
<feature type="domain" description="Glycine-rich" evidence="2">
    <location>
        <begin position="85"/>
        <end position="286"/>
    </location>
</feature>
<keyword evidence="4" id="KW-1185">Reference proteome</keyword>
<dbReference type="EMBL" id="JACVXA010000009">
    <property type="protein sequence ID" value="MBE3637460.1"/>
    <property type="molecule type" value="Genomic_DNA"/>
</dbReference>
<dbReference type="InterPro" id="IPR049304">
    <property type="entry name" value="Gly_rich_dom"/>
</dbReference>
<gene>
    <name evidence="3" type="ORF">ICN82_04490</name>
</gene>
<comment type="caution">
    <text evidence="3">The sequence shown here is derived from an EMBL/GenBank/DDBJ whole genome shotgun (WGS) entry which is preliminary data.</text>
</comment>
<protein>
    <recommendedName>
        <fullName evidence="2">Glycine-rich domain-containing protein</fullName>
    </recommendedName>
</protein>
<feature type="compositionally biased region" description="Gly residues" evidence="1">
    <location>
        <begin position="179"/>
        <end position="188"/>
    </location>
</feature>
<evidence type="ECO:0000313" key="4">
    <source>
        <dbReference type="Proteomes" id="UP000609121"/>
    </source>
</evidence>
<sequence length="289" mass="27409">MTIPTVPPYAGQLPDDSDPVTFSDRAEAVFDWLVTGAAPAISSVASEMNAALAGDPGSVVEAVGDIQDRLGPGYLPGAPVYLQSGSGNWAVPAGLKALEIRVFGAGGAAGGVDGSGGTDDATSGGGGGGGYCRHFHQHVPGQSYSYQVGAGGVSAAGNAAGTDGGASSFASSGSLALSAGGGRGGSGDAGKNTGQANGGAGGMASGGTLNLTGQAGGMGKVNAGNPVPTGHGGAPGAEFPGTEIRFMNQDGADATSPGAGGAGAIANSVSDDYRGGHGAPGLIIIQPYF</sequence>
<proteinExistence type="predicted"/>
<reference evidence="3" key="1">
    <citation type="submission" date="2020-09" db="EMBL/GenBank/DDBJ databases">
        <title>A novel bacterium of genus Mangrovicoccus, isolated from South China Sea.</title>
        <authorList>
            <person name="Huang H."/>
            <person name="Mo K."/>
            <person name="Hu Y."/>
        </authorList>
    </citation>
    <scope>NUCLEOTIDE SEQUENCE</scope>
    <source>
        <strain evidence="3">HB182678</strain>
    </source>
</reference>
<evidence type="ECO:0000259" key="2">
    <source>
        <dbReference type="Pfam" id="PF21722"/>
    </source>
</evidence>
<evidence type="ECO:0000313" key="3">
    <source>
        <dbReference type="EMBL" id="MBE3637460.1"/>
    </source>
</evidence>
<name>A0A8J6Z6Q3_9RHOB</name>
<accession>A0A8J6Z6Q3</accession>
<dbReference type="Proteomes" id="UP000609121">
    <property type="component" value="Unassembled WGS sequence"/>
</dbReference>
<organism evidence="3 4">
    <name type="scientific">Mangrovicoccus algicola</name>
    <dbReference type="NCBI Taxonomy" id="2771008"/>
    <lineage>
        <taxon>Bacteria</taxon>
        <taxon>Pseudomonadati</taxon>
        <taxon>Pseudomonadota</taxon>
        <taxon>Alphaproteobacteria</taxon>
        <taxon>Rhodobacterales</taxon>
        <taxon>Paracoccaceae</taxon>
        <taxon>Mangrovicoccus</taxon>
    </lineage>
</organism>
<dbReference type="AlphaFoldDB" id="A0A8J6Z6Q3"/>